<feature type="domain" description="Ras-associating" evidence="3">
    <location>
        <begin position="172"/>
        <end position="261"/>
    </location>
</feature>
<dbReference type="PANTHER" id="PTHR11243">
    <property type="entry name" value="GROWTH FACTOR RECEPTOR-BOUND PROTEIN"/>
    <property type="match status" value="1"/>
</dbReference>
<dbReference type="PANTHER" id="PTHR11243:SF23">
    <property type="entry name" value="LD06925P"/>
    <property type="match status" value="1"/>
</dbReference>
<reference evidence="4" key="1">
    <citation type="submission" date="2016-01" db="EMBL/GenBank/DDBJ databases">
        <title>Reference transcriptome for the parasite Schistocephalus solidus: insights into the molecular evolution of parasitism.</title>
        <authorList>
            <person name="Hebert F.O."/>
            <person name="Grambauer S."/>
            <person name="Barber I."/>
            <person name="Landry C.R."/>
            <person name="Aubin-Horth N."/>
        </authorList>
    </citation>
    <scope>NUCLEOTIDE SEQUENCE</scope>
</reference>
<dbReference type="InterPro" id="IPR000159">
    <property type="entry name" value="RA_dom"/>
</dbReference>
<dbReference type="InterPro" id="IPR001849">
    <property type="entry name" value="PH_domain"/>
</dbReference>
<dbReference type="GO" id="GO:0007165">
    <property type="term" value="P:signal transduction"/>
    <property type="evidence" value="ECO:0007669"/>
    <property type="project" value="InterPro"/>
</dbReference>
<dbReference type="Pfam" id="PF21989">
    <property type="entry name" value="RA_2"/>
    <property type="match status" value="1"/>
</dbReference>
<protein>
    <submittedName>
        <fullName evidence="4">Growth factor receptor-bound protein 14</fullName>
    </submittedName>
</protein>
<gene>
    <name evidence="4" type="primary">GRB14</name>
    <name evidence="4" type="ORF">TR153369</name>
</gene>
<feature type="compositionally biased region" description="Basic and acidic residues" evidence="1">
    <location>
        <begin position="421"/>
        <end position="430"/>
    </location>
</feature>
<dbReference type="Gene3D" id="2.30.29.30">
    <property type="entry name" value="Pleckstrin-homology domain (PH domain)/Phosphotyrosine-binding domain (PTB)"/>
    <property type="match status" value="1"/>
</dbReference>
<proteinExistence type="predicted"/>
<feature type="domain" description="PH" evidence="2">
    <location>
        <begin position="292"/>
        <end position="404"/>
    </location>
</feature>
<dbReference type="Gene3D" id="3.10.20.90">
    <property type="entry name" value="Phosphatidylinositol 3-kinase Catalytic Subunit, Chain A, domain 1"/>
    <property type="match status" value="1"/>
</dbReference>
<name>A0A0X3PUZ7_SCHSO</name>
<evidence type="ECO:0000313" key="4">
    <source>
        <dbReference type="EMBL" id="JAP53907.1"/>
    </source>
</evidence>
<keyword evidence="4" id="KW-0675">Receptor</keyword>
<dbReference type="AlphaFoldDB" id="A0A0X3PUZ7"/>
<dbReference type="InterPro" id="IPR011993">
    <property type="entry name" value="PH-like_dom_sf"/>
</dbReference>
<evidence type="ECO:0000256" key="1">
    <source>
        <dbReference type="SAM" id="MobiDB-lite"/>
    </source>
</evidence>
<dbReference type="SUPFAM" id="SSF54236">
    <property type="entry name" value="Ubiquitin-like"/>
    <property type="match status" value="1"/>
</dbReference>
<dbReference type="PROSITE" id="PS50200">
    <property type="entry name" value="RA"/>
    <property type="match status" value="1"/>
</dbReference>
<feature type="region of interest" description="Disordered" evidence="1">
    <location>
        <begin position="421"/>
        <end position="452"/>
    </location>
</feature>
<sequence>MPKRTEQKCILAPSPVFTPRTVPRSLLSVSGCVCGRSQMDGYPVRGLYKKALSDSPEVQSPSGQGTFSRWKRSHLARHTCGSPASSSQRTQSPRKDLLEGALSDFRSLTIHHTGSSPDAKLRRHGSNLSLVYPVLHDLFDDPDDDSPPSLQAKKRNFYNRRADELNENSKLKNEALTIFNEDGSYKTISVDQRMQALDVCEIMLSKNHLTSDSINWQLYSEPSQLPGYERAIEDHEYVFDLYERWLAADESPRFWFRWNPRKYHLSEEMREVLTRTDSTSSAVPLSAVDDLRGVSEGVLWLKRPQCNWIKSFCFIIASAIFFTKKAHKKNSKDSDFLLDLSTMDIYVARRDRAEKDPFQSPTPFSIAFLPSTVGFVDIDSIIVIAATSEAGLKAWSEGLRFHKFGRRKLADNLAWAADRRSSSIESKEPNRTPTPVSDALSKPKQKASGPRKGATLNFKSLINFEGLLYEDGCPFLLIQTPDGLTKTTIEIFRDSRGMRKFYRLRGHKERFCTTDELADFYFRNRDDVLQGFHTLKNSTDESATRF</sequence>
<accession>A0A0X3PUZ7</accession>
<dbReference type="InterPro" id="IPR029071">
    <property type="entry name" value="Ubiquitin-like_domsf"/>
</dbReference>
<dbReference type="InterPro" id="IPR039664">
    <property type="entry name" value="GRB/APBB1IP"/>
</dbReference>
<evidence type="ECO:0000259" key="3">
    <source>
        <dbReference type="PROSITE" id="PS50200"/>
    </source>
</evidence>
<organism evidence="4">
    <name type="scientific">Schistocephalus solidus</name>
    <name type="common">Tapeworm</name>
    <dbReference type="NCBI Taxonomy" id="70667"/>
    <lineage>
        <taxon>Eukaryota</taxon>
        <taxon>Metazoa</taxon>
        <taxon>Spiralia</taxon>
        <taxon>Lophotrochozoa</taxon>
        <taxon>Platyhelminthes</taxon>
        <taxon>Cestoda</taxon>
        <taxon>Eucestoda</taxon>
        <taxon>Diphyllobothriidea</taxon>
        <taxon>Diphyllobothriidae</taxon>
        <taxon>Schistocephalus</taxon>
    </lineage>
</organism>
<evidence type="ECO:0000259" key="2">
    <source>
        <dbReference type="PROSITE" id="PS50003"/>
    </source>
</evidence>
<dbReference type="SMART" id="SM00314">
    <property type="entry name" value="RA"/>
    <property type="match status" value="1"/>
</dbReference>
<dbReference type="EMBL" id="GEEE01009318">
    <property type="protein sequence ID" value="JAP53907.1"/>
    <property type="molecule type" value="Transcribed_RNA"/>
</dbReference>
<dbReference type="PROSITE" id="PS50003">
    <property type="entry name" value="PH_DOMAIN"/>
    <property type="match status" value="1"/>
</dbReference>